<proteinExistence type="predicted"/>
<reference evidence="2 3" key="1">
    <citation type="journal article" date="2019" name="Sci. Rep.">
        <title>Orb-weaving spider Araneus ventricosus genome elucidates the spidroin gene catalogue.</title>
        <authorList>
            <person name="Kono N."/>
            <person name="Nakamura H."/>
            <person name="Ohtoshi R."/>
            <person name="Moran D.A.P."/>
            <person name="Shinohara A."/>
            <person name="Yoshida Y."/>
            <person name="Fujiwara M."/>
            <person name="Mori M."/>
            <person name="Tomita M."/>
            <person name="Arakawa K."/>
        </authorList>
    </citation>
    <scope>NUCLEOTIDE SEQUENCE [LARGE SCALE GENOMIC DNA]</scope>
</reference>
<sequence length="274" mass="32148">MVYGDTLKITRPLRFQCVAKDHNVREKEHEEPYQRKQDVIFPDVITFSNQPNGNKTGYIFLQTKPYQRDVIFSNVITFSNQPSGNKTGCDILRKRRHHLFESVQRKQNRIYILSKRKPSERKRDVICVRRRHYILFESAQRKQNRIVYVKPSRIESTGRDHEALDWILKTADVLVLVEYLREQGFFYETGQEAKFCEMNLADCKCKNAAEMSQAKRLRRARLSVQNLRSCLEGALSSNDDYLEESSEEVDDSLEYSPPSPYCIPSESGEDYDED</sequence>
<dbReference type="AlphaFoldDB" id="A0A4Y2BRZ9"/>
<evidence type="ECO:0000313" key="2">
    <source>
        <dbReference type="EMBL" id="GBL94086.1"/>
    </source>
</evidence>
<feature type="region of interest" description="Disordered" evidence="1">
    <location>
        <begin position="238"/>
        <end position="274"/>
    </location>
</feature>
<name>A0A4Y2BRZ9_ARAVE</name>
<keyword evidence="3" id="KW-1185">Reference proteome</keyword>
<gene>
    <name evidence="2" type="ORF">AVEN_237109_1</name>
</gene>
<protein>
    <submittedName>
        <fullName evidence="2">Uncharacterized protein</fullName>
    </submittedName>
</protein>
<feature type="compositionally biased region" description="Acidic residues" evidence="1">
    <location>
        <begin position="240"/>
        <end position="253"/>
    </location>
</feature>
<comment type="caution">
    <text evidence="2">The sequence shown here is derived from an EMBL/GenBank/DDBJ whole genome shotgun (WGS) entry which is preliminary data.</text>
</comment>
<evidence type="ECO:0000256" key="1">
    <source>
        <dbReference type="SAM" id="MobiDB-lite"/>
    </source>
</evidence>
<organism evidence="2 3">
    <name type="scientific">Araneus ventricosus</name>
    <name type="common">Orbweaver spider</name>
    <name type="synonym">Epeira ventricosa</name>
    <dbReference type="NCBI Taxonomy" id="182803"/>
    <lineage>
        <taxon>Eukaryota</taxon>
        <taxon>Metazoa</taxon>
        <taxon>Ecdysozoa</taxon>
        <taxon>Arthropoda</taxon>
        <taxon>Chelicerata</taxon>
        <taxon>Arachnida</taxon>
        <taxon>Araneae</taxon>
        <taxon>Araneomorphae</taxon>
        <taxon>Entelegynae</taxon>
        <taxon>Araneoidea</taxon>
        <taxon>Araneidae</taxon>
        <taxon>Araneus</taxon>
    </lineage>
</organism>
<evidence type="ECO:0000313" key="3">
    <source>
        <dbReference type="Proteomes" id="UP000499080"/>
    </source>
</evidence>
<accession>A0A4Y2BRZ9</accession>
<dbReference type="Proteomes" id="UP000499080">
    <property type="component" value="Unassembled WGS sequence"/>
</dbReference>
<dbReference type="EMBL" id="BGPR01084099">
    <property type="protein sequence ID" value="GBL94086.1"/>
    <property type="molecule type" value="Genomic_DNA"/>
</dbReference>